<gene>
    <name evidence="3" type="ORF">HKBW3S34_01661</name>
</gene>
<evidence type="ECO:0000313" key="4">
    <source>
        <dbReference type="Proteomes" id="UP000588083"/>
    </source>
</evidence>
<dbReference type="PANTHER" id="PTHR13832:SF827">
    <property type="entry name" value="PROTEIN PHOSPHATASE 1L"/>
    <property type="match status" value="1"/>
</dbReference>
<dbReference type="SMART" id="SM00332">
    <property type="entry name" value="PP2Cc"/>
    <property type="match status" value="1"/>
</dbReference>
<evidence type="ECO:0000259" key="2">
    <source>
        <dbReference type="PROSITE" id="PS51746"/>
    </source>
</evidence>
<feature type="transmembrane region" description="Helical" evidence="1">
    <location>
        <begin position="6"/>
        <end position="27"/>
    </location>
</feature>
<dbReference type="PROSITE" id="PS51746">
    <property type="entry name" value="PPM_2"/>
    <property type="match status" value="1"/>
</dbReference>
<dbReference type="InterPro" id="IPR001932">
    <property type="entry name" value="PPM-type_phosphatase-like_dom"/>
</dbReference>
<keyword evidence="1" id="KW-1133">Transmembrane helix</keyword>
<dbReference type="SUPFAM" id="SSF81606">
    <property type="entry name" value="PP2C-like"/>
    <property type="match status" value="1"/>
</dbReference>
<dbReference type="GO" id="GO:0004722">
    <property type="term" value="F:protein serine/threonine phosphatase activity"/>
    <property type="evidence" value="ECO:0007669"/>
    <property type="project" value="InterPro"/>
</dbReference>
<evidence type="ECO:0000256" key="1">
    <source>
        <dbReference type="SAM" id="Phobius"/>
    </source>
</evidence>
<dbReference type="EMBL" id="BLRZ01000097">
    <property type="protein sequence ID" value="GFP30742.1"/>
    <property type="molecule type" value="Genomic_DNA"/>
</dbReference>
<keyword evidence="1" id="KW-0812">Transmembrane</keyword>
<dbReference type="Proteomes" id="UP000588083">
    <property type="component" value="Unassembled WGS sequence"/>
</dbReference>
<dbReference type="InterPro" id="IPR011009">
    <property type="entry name" value="Kinase-like_dom_sf"/>
</dbReference>
<dbReference type="Gene3D" id="1.10.510.10">
    <property type="entry name" value="Transferase(Phosphotransferase) domain 1"/>
    <property type="match status" value="1"/>
</dbReference>
<keyword evidence="1" id="KW-0472">Membrane</keyword>
<dbReference type="CDD" id="cd00143">
    <property type="entry name" value="PP2Cc"/>
    <property type="match status" value="1"/>
</dbReference>
<dbReference type="InterPro" id="IPR036457">
    <property type="entry name" value="PPM-type-like_dom_sf"/>
</dbReference>
<sequence length="841" mass="92817">MVENTLFITVVVVIAFVASAVCVWVWLRYRSLLRVTHKHQLIEQLLESSEQAASSIAQEILEHVAKAASEVFRSDDACYWFDEPSRKVGFINLELTPVDSPLRQADATTLAEALSDGQPRLVRPNELQSDRSSDRPNILLVPVLSANAYEPRTMGGVALWWRQPNDVPSLSMLTLRLLGRWWGLIVDTRAVQRQSREIMEALQNFTETNFNQVSSEWGKTVLTLIVRSLQAFASARVVILYLHSPAVERGALITSGDDGPDAPLSWTSNENWCRALAPIVTRDKLAYGQSLKELFPDYQQQNIPEAPFVLVPLPADRREGAILFIHPQLSLVNKPELVTGLSLLTATTAALAEAQSGGESVKEPTTQTISRFLTIPSFGILSPQRIEVSWPAQGYVSFTKLLVKGELSESDLLTYLQQAATILAPLHNQNRALMLSPDSILVDPLAKTIKFIPYPVDRSLAFPYFEGLSAPEISRREFTPSSDVFFLGALVFFFYLGRFPSGDRAIQRILKNLYIPHPVGIDYLVKRAIWPSLSGRLTNASEFASLLNEILKRESNNPTALVSTIDVGADYNVGVHKGRNRGYQSQDNEDCLFWDCDPSQNLYFMAIADGVTRSDFGTGREAADILMRRLHGLWQAYVGKPQEIPKISDDLKRIFNNANEDIVSRVASYVEKNPRALASLYAMSTAACVAAIANRRAVIANVGNVRAYLVFGNCVAQLTQDDTPIAQAILDGNLPIAQAAALSSSELTQVVGLARMGSHGLEPVPLDIHLSCHDLRPGEALVLLSDGAFDCNNEERCFENELLKIVKTSGSPQEVAYQVIAVANEHGGYDNISCIVAKAEE</sequence>
<comment type="caution">
    <text evidence="3">The sequence shown here is derived from an EMBL/GenBank/DDBJ whole genome shotgun (WGS) entry which is preliminary data.</text>
</comment>
<dbReference type="SUPFAM" id="SSF56112">
    <property type="entry name" value="Protein kinase-like (PK-like)"/>
    <property type="match status" value="1"/>
</dbReference>
<feature type="domain" description="PPM-type phosphatase" evidence="2">
    <location>
        <begin position="574"/>
        <end position="839"/>
    </location>
</feature>
<dbReference type="Gene3D" id="3.60.40.10">
    <property type="entry name" value="PPM-type phosphatase domain"/>
    <property type="match status" value="1"/>
</dbReference>
<name>A0A6V8PDH4_9ACTN</name>
<keyword evidence="4" id="KW-1185">Reference proteome</keyword>
<dbReference type="InterPro" id="IPR015655">
    <property type="entry name" value="PP2C"/>
</dbReference>
<dbReference type="SMART" id="SM00331">
    <property type="entry name" value="PP2C_SIG"/>
    <property type="match status" value="1"/>
</dbReference>
<organism evidence="3 4">
    <name type="scientific">Candidatus Hakubella thermalkaliphila</name>
    <dbReference type="NCBI Taxonomy" id="2754717"/>
    <lineage>
        <taxon>Bacteria</taxon>
        <taxon>Bacillati</taxon>
        <taxon>Actinomycetota</taxon>
        <taxon>Actinomycetota incertae sedis</taxon>
        <taxon>Candidatus Hakubellales</taxon>
        <taxon>Candidatus Hakubellaceae</taxon>
        <taxon>Candidatus Hakubella</taxon>
    </lineage>
</organism>
<evidence type="ECO:0000313" key="3">
    <source>
        <dbReference type="EMBL" id="GFP30742.1"/>
    </source>
</evidence>
<dbReference type="PANTHER" id="PTHR13832">
    <property type="entry name" value="PROTEIN PHOSPHATASE 2C"/>
    <property type="match status" value="1"/>
</dbReference>
<accession>A0A6V8PDH4</accession>
<protein>
    <recommendedName>
        <fullName evidence="2">PPM-type phosphatase domain-containing protein</fullName>
    </recommendedName>
</protein>
<reference evidence="3 4" key="1">
    <citation type="journal article" date="2020" name="Front. Microbiol.">
        <title>Single-cell genomics of novel Actinobacteria with the Wood-Ljungdahl pathway discovered in a serpentinizing system.</title>
        <authorList>
            <person name="Merino N."/>
            <person name="Kawai M."/>
            <person name="Boyd E.S."/>
            <person name="Colman D.R."/>
            <person name="McGlynn S.E."/>
            <person name="Nealson K.H."/>
            <person name="Kurokawa K."/>
            <person name="Hongoh Y."/>
        </authorList>
    </citation>
    <scope>NUCLEOTIDE SEQUENCE [LARGE SCALE GENOMIC DNA]</scope>
    <source>
        <strain evidence="3 4">S34</strain>
    </source>
</reference>
<dbReference type="AlphaFoldDB" id="A0A6V8PDH4"/>
<proteinExistence type="predicted"/>
<dbReference type="RefSeq" id="WP_176238068.1">
    <property type="nucleotide sequence ID" value="NZ_BLRZ01000097.1"/>
</dbReference>